<dbReference type="Gene3D" id="3.30.1360.70">
    <property type="entry name" value="Arginyl tRNA synthetase N-terminal domain"/>
    <property type="match status" value="1"/>
</dbReference>
<evidence type="ECO:0000256" key="9">
    <source>
        <dbReference type="ARBA" id="ARBA00023146"/>
    </source>
</evidence>
<keyword evidence="5 11" id="KW-0436">Ligase</keyword>
<dbReference type="SMART" id="SM01016">
    <property type="entry name" value="Arg_tRNA_synt_N"/>
    <property type="match status" value="1"/>
</dbReference>
<protein>
    <recommendedName>
        <fullName evidence="11">Arginine--tRNA ligase</fullName>
        <ecNumber evidence="11">6.1.1.19</ecNumber>
    </recommendedName>
    <alternativeName>
        <fullName evidence="11">Arginyl-tRNA synthetase</fullName>
        <shortName evidence="11">ArgRS</shortName>
    </alternativeName>
</protein>
<evidence type="ECO:0000256" key="3">
    <source>
        <dbReference type="ARBA" id="ARBA00011245"/>
    </source>
</evidence>
<comment type="subunit">
    <text evidence="3 11">Monomer.</text>
</comment>
<name>A0A842HCP8_9BACT</name>
<evidence type="ECO:0000256" key="11">
    <source>
        <dbReference type="HAMAP-Rule" id="MF_00123"/>
    </source>
</evidence>
<dbReference type="PANTHER" id="PTHR11956">
    <property type="entry name" value="ARGINYL-TRNA SYNTHETASE"/>
    <property type="match status" value="1"/>
</dbReference>
<dbReference type="EC" id="6.1.1.19" evidence="11"/>
<evidence type="ECO:0000313" key="16">
    <source>
        <dbReference type="Proteomes" id="UP000546464"/>
    </source>
</evidence>
<dbReference type="GO" id="GO:0005524">
    <property type="term" value="F:ATP binding"/>
    <property type="evidence" value="ECO:0007669"/>
    <property type="project" value="UniProtKB-UniRule"/>
</dbReference>
<organism evidence="15 16">
    <name type="scientific">Ruficoccus amylovorans</name>
    <dbReference type="NCBI Taxonomy" id="1804625"/>
    <lineage>
        <taxon>Bacteria</taxon>
        <taxon>Pseudomonadati</taxon>
        <taxon>Verrucomicrobiota</taxon>
        <taxon>Opitutia</taxon>
        <taxon>Puniceicoccales</taxon>
        <taxon>Cerasicoccaceae</taxon>
        <taxon>Ruficoccus</taxon>
    </lineage>
</organism>
<dbReference type="InterPro" id="IPR005148">
    <property type="entry name" value="Arg-tRNA-synth_N"/>
</dbReference>
<dbReference type="SUPFAM" id="SSF47323">
    <property type="entry name" value="Anticodon-binding domain of a subclass of class I aminoacyl-tRNA synthetases"/>
    <property type="match status" value="1"/>
</dbReference>
<evidence type="ECO:0000256" key="8">
    <source>
        <dbReference type="ARBA" id="ARBA00022917"/>
    </source>
</evidence>
<dbReference type="FunFam" id="1.10.730.10:FF:000006">
    <property type="entry name" value="Arginyl-tRNA synthetase 2, mitochondrial"/>
    <property type="match status" value="1"/>
</dbReference>
<dbReference type="InterPro" id="IPR008909">
    <property type="entry name" value="DALR_anticod-bd"/>
</dbReference>
<evidence type="ECO:0000256" key="7">
    <source>
        <dbReference type="ARBA" id="ARBA00022840"/>
    </source>
</evidence>
<feature type="domain" description="DALR anticodon binding" evidence="13">
    <location>
        <begin position="473"/>
        <end position="591"/>
    </location>
</feature>
<dbReference type="PANTHER" id="PTHR11956:SF5">
    <property type="entry name" value="ARGININE--TRNA LIGASE, CYTOPLASMIC"/>
    <property type="match status" value="1"/>
</dbReference>
<keyword evidence="9 11" id="KW-0030">Aminoacyl-tRNA synthetase</keyword>
<keyword evidence="6 11" id="KW-0547">Nucleotide-binding</keyword>
<dbReference type="AlphaFoldDB" id="A0A842HCP8"/>
<evidence type="ECO:0000313" key="15">
    <source>
        <dbReference type="EMBL" id="MBC2593969.1"/>
    </source>
</evidence>
<evidence type="ECO:0000259" key="14">
    <source>
        <dbReference type="SMART" id="SM01016"/>
    </source>
</evidence>
<dbReference type="EMBL" id="JACHVB010000020">
    <property type="protein sequence ID" value="MBC2593969.1"/>
    <property type="molecule type" value="Genomic_DNA"/>
</dbReference>
<reference evidence="15 16" key="1">
    <citation type="submission" date="2020-07" db="EMBL/GenBank/DDBJ databases">
        <authorList>
            <person name="Feng X."/>
        </authorList>
    </citation>
    <scope>NUCLEOTIDE SEQUENCE [LARGE SCALE GENOMIC DNA]</scope>
    <source>
        <strain evidence="15 16">JCM31066</strain>
    </source>
</reference>
<proteinExistence type="inferred from homology"/>
<dbReference type="RefSeq" id="WP_185674955.1">
    <property type="nucleotide sequence ID" value="NZ_JACHVB010000020.1"/>
</dbReference>
<evidence type="ECO:0000256" key="10">
    <source>
        <dbReference type="ARBA" id="ARBA00049339"/>
    </source>
</evidence>
<evidence type="ECO:0000256" key="5">
    <source>
        <dbReference type="ARBA" id="ARBA00022598"/>
    </source>
</evidence>
<keyword evidence="4 11" id="KW-0963">Cytoplasm</keyword>
<keyword evidence="7 11" id="KW-0067">ATP-binding</keyword>
<dbReference type="InterPro" id="IPR001278">
    <property type="entry name" value="Arg-tRNA-ligase"/>
</dbReference>
<dbReference type="SMART" id="SM00836">
    <property type="entry name" value="DALR_1"/>
    <property type="match status" value="1"/>
</dbReference>
<keyword evidence="16" id="KW-1185">Reference proteome</keyword>
<dbReference type="HAMAP" id="MF_00123">
    <property type="entry name" value="Arg_tRNA_synth"/>
    <property type="match status" value="1"/>
</dbReference>
<sequence>MEIAFDTARELARLVSLAAAACADFDETFEPGVRPAEARFGDYQANGVLPYAKSKRTNPRALAQQLADELAKAPLFAEGMASLEIAGPGFLNIALSSEYKFAWIKKFRDESNFADGAGSLLSGKTVVVDYPSPNTAKQMHIGHLRPMVIGEAVARLIDFCGAKTVRDNHIGDWGTNFGTLIMAIKREGYDLDAAGDNALAQIERLYKEGTALEKADETGTVRDQSRAELVKLQEGDSENTALWEKIVATSNRAFERIYAMLGVKPDVTLGESFYRDKVQRIYDELTETGLAEESDGALVVFHPEHPRFNEQPFIVRKKDGASNYAGTDLATLLYRREHFGADEVVYLTDGRQRDHFEQLFLTAQKWFVKKGYELPRTSHVWWGAILGEDGKAIKTRSGEPIYLEALLNEAVERARAIVDEKSPDLSEDEKQQIARAVGLGAVRYADLSQNRTQDYVFAWDKLLAFEGNSAPYLLMAVARVHSLFRKAGAIPGDPATEAEASCLETPEELALARKLMLFPEAVALAVSDLRPHHLCTYLYELAGDFSTFFNANRVVVDEADIRARRLMLCARTVSTLETGLRLLGITPLERM</sequence>
<dbReference type="InterPro" id="IPR035684">
    <property type="entry name" value="ArgRS_core"/>
</dbReference>
<dbReference type="SUPFAM" id="SSF55190">
    <property type="entry name" value="Arginyl-tRNA synthetase (ArgRS), N-terminal 'additional' domain"/>
    <property type="match status" value="1"/>
</dbReference>
<dbReference type="Gene3D" id="3.40.50.620">
    <property type="entry name" value="HUPs"/>
    <property type="match status" value="1"/>
</dbReference>
<dbReference type="InterPro" id="IPR009080">
    <property type="entry name" value="tRNAsynth_Ia_anticodon-bd"/>
</dbReference>
<dbReference type="PRINTS" id="PR01038">
    <property type="entry name" value="TRNASYNTHARG"/>
</dbReference>
<evidence type="ECO:0000256" key="4">
    <source>
        <dbReference type="ARBA" id="ARBA00022490"/>
    </source>
</evidence>
<comment type="subcellular location">
    <subcellularLocation>
        <location evidence="1 11">Cytoplasm</location>
    </subcellularLocation>
</comment>
<dbReference type="GO" id="GO:0006420">
    <property type="term" value="P:arginyl-tRNA aminoacylation"/>
    <property type="evidence" value="ECO:0007669"/>
    <property type="project" value="UniProtKB-UniRule"/>
</dbReference>
<comment type="similarity">
    <text evidence="2 11 12">Belongs to the class-I aminoacyl-tRNA synthetase family.</text>
</comment>
<dbReference type="GO" id="GO:0004814">
    <property type="term" value="F:arginine-tRNA ligase activity"/>
    <property type="evidence" value="ECO:0007669"/>
    <property type="project" value="UniProtKB-UniRule"/>
</dbReference>
<dbReference type="PROSITE" id="PS00178">
    <property type="entry name" value="AA_TRNA_LIGASE_I"/>
    <property type="match status" value="1"/>
</dbReference>
<dbReference type="Gene3D" id="1.10.730.10">
    <property type="entry name" value="Isoleucyl-tRNA Synthetase, Domain 1"/>
    <property type="match status" value="1"/>
</dbReference>
<accession>A0A842HCP8</accession>
<evidence type="ECO:0000256" key="1">
    <source>
        <dbReference type="ARBA" id="ARBA00004496"/>
    </source>
</evidence>
<comment type="catalytic activity">
    <reaction evidence="10 11">
        <text>tRNA(Arg) + L-arginine + ATP = L-arginyl-tRNA(Arg) + AMP + diphosphate</text>
        <dbReference type="Rhea" id="RHEA:20301"/>
        <dbReference type="Rhea" id="RHEA-COMP:9658"/>
        <dbReference type="Rhea" id="RHEA-COMP:9673"/>
        <dbReference type="ChEBI" id="CHEBI:30616"/>
        <dbReference type="ChEBI" id="CHEBI:32682"/>
        <dbReference type="ChEBI" id="CHEBI:33019"/>
        <dbReference type="ChEBI" id="CHEBI:78442"/>
        <dbReference type="ChEBI" id="CHEBI:78513"/>
        <dbReference type="ChEBI" id="CHEBI:456215"/>
        <dbReference type="EC" id="6.1.1.19"/>
    </reaction>
</comment>
<dbReference type="NCBIfam" id="TIGR00456">
    <property type="entry name" value="argS"/>
    <property type="match status" value="1"/>
</dbReference>
<dbReference type="CDD" id="cd07956">
    <property type="entry name" value="Anticodon_Ia_Arg"/>
    <property type="match status" value="1"/>
</dbReference>
<dbReference type="Pfam" id="PF00750">
    <property type="entry name" value="tRNA-synt_1d"/>
    <property type="match status" value="1"/>
</dbReference>
<dbReference type="GO" id="GO:0005737">
    <property type="term" value="C:cytoplasm"/>
    <property type="evidence" value="ECO:0007669"/>
    <property type="project" value="UniProtKB-SubCell"/>
</dbReference>
<evidence type="ECO:0000256" key="12">
    <source>
        <dbReference type="RuleBase" id="RU363038"/>
    </source>
</evidence>
<gene>
    <name evidence="11 15" type="primary">argS</name>
    <name evidence="15" type="ORF">H5P28_06810</name>
</gene>
<feature type="short sequence motif" description="'HIGH' region" evidence="11">
    <location>
        <begin position="133"/>
        <end position="143"/>
    </location>
</feature>
<dbReference type="Pfam" id="PF05746">
    <property type="entry name" value="DALR_1"/>
    <property type="match status" value="1"/>
</dbReference>
<keyword evidence="8 11" id="KW-0648">Protein biosynthesis</keyword>
<evidence type="ECO:0000259" key="13">
    <source>
        <dbReference type="SMART" id="SM00836"/>
    </source>
</evidence>
<dbReference type="Pfam" id="PF03485">
    <property type="entry name" value="Arg_tRNA_synt_N"/>
    <property type="match status" value="1"/>
</dbReference>
<dbReference type="SUPFAM" id="SSF52374">
    <property type="entry name" value="Nucleotidylyl transferase"/>
    <property type="match status" value="1"/>
</dbReference>
<dbReference type="FunFam" id="3.40.50.620:FF:000116">
    <property type="entry name" value="Arginine--tRNA ligase"/>
    <property type="match status" value="1"/>
</dbReference>
<comment type="caution">
    <text evidence="15">The sequence shown here is derived from an EMBL/GenBank/DDBJ whole genome shotgun (WGS) entry which is preliminary data.</text>
</comment>
<evidence type="ECO:0000256" key="2">
    <source>
        <dbReference type="ARBA" id="ARBA00005594"/>
    </source>
</evidence>
<dbReference type="Proteomes" id="UP000546464">
    <property type="component" value="Unassembled WGS sequence"/>
</dbReference>
<feature type="domain" description="Arginyl tRNA synthetase N-terminal" evidence="14">
    <location>
        <begin position="9"/>
        <end position="95"/>
    </location>
</feature>
<dbReference type="InterPro" id="IPR036695">
    <property type="entry name" value="Arg-tRNA-synth_N_sf"/>
</dbReference>
<evidence type="ECO:0000256" key="6">
    <source>
        <dbReference type="ARBA" id="ARBA00022741"/>
    </source>
</evidence>
<dbReference type="InterPro" id="IPR014729">
    <property type="entry name" value="Rossmann-like_a/b/a_fold"/>
</dbReference>
<dbReference type="InterPro" id="IPR001412">
    <property type="entry name" value="aa-tRNA-synth_I_CS"/>
</dbReference>